<proteinExistence type="predicted"/>
<dbReference type="EMBL" id="CAJOAZ010023456">
    <property type="protein sequence ID" value="CAF4375594.1"/>
    <property type="molecule type" value="Genomic_DNA"/>
</dbReference>
<name>A0A820MPA4_9BILA</name>
<organism evidence="2 3">
    <name type="scientific">Adineta steineri</name>
    <dbReference type="NCBI Taxonomy" id="433720"/>
    <lineage>
        <taxon>Eukaryota</taxon>
        <taxon>Metazoa</taxon>
        <taxon>Spiralia</taxon>
        <taxon>Gnathifera</taxon>
        <taxon>Rotifera</taxon>
        <taxon>Eurotatoria</taxon>
        <taxon>Bdelloidea</taxon>
        <taxon>Adinetida</taxon>
        <taxon>Adinetidae</taxon>
        <taxon>Adineta</taxon>
    </lineage>
</organism>
<feature type="compositionally biased region" description="Low complexity" evidence="1">
    <location>
        <begin position="16"/>
        <end position="54"/>
    </location>
</feature>
<dbReference type="AlphaFoldDB" id="A0A820MPA4"/>
<comment type="caution">
    <text evidence="2">The sequence shown here is derived from an EMBL/GenBank/DDBJ whole genome shotgun (WGS) entry which is preliminary data.</text>
</comment>
<feature type="non-terminal residue" evidence="2">
    <location>
        <position position="1"/>
    </location>
</feature>
<evidence type="ECO:0000313" key="2">
    <source>
        <dbReference type="EMBL" id="CAF4375594.1"/>
    </source>
</evidence>
<sequence length="54" mass="6537">LPQLLLPHQQRRVKQQVHQAQPPLLRRQQPVLRAPQKQQVPQVQHPLLQHQRHR</sequence>
<reference evidence="2" key="1">
    <citation type="submission" date="2021-02" db="EMBL/GenBank/DDBJ databases">
        <authorList>
            <person name="Nowell W R."/>
        </authorList>
    </citation>
    <scope>NUCLEOTIDE SEQUENCE</scope>
</reference>
<evidence type="ECO:0000256" key="1">
    <source>
        <dbReference type="SAM" id="MobiDB-lite"/>
    </source>
</evidence>
<accession>A0A820MPA4</accession>
<gene>
    <name evidence="2" type="ORF">OXD698_LOCUS50084</name>
</gene>
<feature type="region of interest" description="Disordered" evidence="1">
    <location>
        <begin position="1"/>
        <end position="54"/>
    </location>
</feature>
<dbReference type="Proteomes" id="UP000663844">
    <property type="component" value="Unassembled WGS sequence"/>
</dbReference>
<protein>
    <submittedName>
        <fullName evidence="2">Uncharacterized protein</fullName>
    </submittedName>
</protein>
<evidence type="ECO:0000313" key="3">
    <source>
        <dbReference type="Proteomes" id="UP000663844"/>
    </source>
</evidence>